<dbReference type="InterPro" id="IPR030388">
    <property type="entry name" value="G_ERA_dom"/>
</dbReference>
<evidence type="ECO:0000256" key="1">
    <source>
        <dbReference type="ARBA" id="ARBA00007921"/>
    </source>
</evidence>
<dbReference type="InterPro" id="IPR015946">
    <property type="entry name" value="KH_dom-like_a/b"/>
</dbReference>
<evidence type="ECO:0000313" key="8">
    <source>
        <dbReference type="RefSeq" id="XP_025408223.1"/>
    </source>
</evidence>
<dbReference type="SUPFAM" id="SSF52540">
    <property type="entry name" value="P-loop containing nucleoside triphosphate hydrolases"/>
    <property type="match status" value="1"/>
</dbReference>
<dbReference type="GO" id="GO:0005525">
    <property type="term" value="F:GTP binding"/>
    <property type="evidence" value="ECO:0007669"/>
    <property type="project" value="UniProtKB-KW"/>
</dbReference>
<dbReference type="GO" id="GO:0005759">
    <property type="term" value="C:mitochondrial matrix"/>
    <property type="evidence" value="ECO:0007669"/>
    <property type="project" value="TreeGrafter"/>
</dbReference>
<evidence type="ECO:0000259" key="6">
    <source>
        <dbReference type="Pfam" id="PF01926"/>
    </source>
</evidence>
<evidence type="ECO:0000256" key="3">
    <source>
        <dbReference type="ARBA" id="ARBA00022741"/>
    </source>
</evidence>
<keyword evidence="4" id="KW-0342">GTP-binding</keyword>
<dbReference type="Pfam" id="PF01926">
    <property type="entry name" value="MMR_HSR1"/>
    <property type="match status" value="1"/>
</dbReference>
<dbReference type="RefSeq" id="XP_025408223.1">
    <property type="nucleotide sequence ID" value="XM_025552438.1"/>
</dbReference>
<dbReference type="NCBIfam" id="TIGR00231">
    <property type="entry name" value="small_GTP"/>
    <property type="match status" value="1"/>
</dbReference>
<organism evidence="7 8">
    <name type="scientific">Sipha flava</name>
    <name type="common">yellow sugarcane aphid</name>
    <dbReference type="NCBI Taxonomy" id="143950"/>
    <lineage>
        <taxon>Eukaryota</taxon>
        <taxon>Metazoa</taxon>
        <taxon>Ecdysozoa</taxon>
        <taxon>Arthropoda</taxon>
        <taxon>Hexapoda</taxon>
        <taxon>Insecta</taxon>
        <taxon>Pterygota</taxon>
        <taxon>Neoptera</taxon>
        <taxon>Paraneoptera</taxon>
        <taxon>Hemiptera</taxon>
        <taxon>Sternorrhyncha</taxon>
        <taxon>Aphidomorpha</taxon>
        <taxon>Aphidoidea</taxon>
        <taxon>Aphididae</taxon>
        <taxon>Sipha</taxon>
    </lineage>
</organism>
<evidence type="ECO:0000256" key="5">
    <source>
        <dbReference type="ARBA" id="ARBA00030975"/>
    </source>
</evidence>
<feature type="domain" description="G" evidence="6">
    <location>
        <begin position="58"/>
        <end position="180"/>
    </location>
</feature>
<dbReference type="InterPro" id="IPR005225">
    <property type="entry name" value="Small_GTP-bd"/>
</dbReference>
<evidence type="ECO:0000313" key="7">
    <source>
        <dbReference type="Proteomes" id="UP000694846"/>
    </source>
</evidence>
<dbReference type="InterPro" id="IPR027417">
    <property type="entry name" value="P-loop_NTPase"/>
</dbReference>
<dbReference type="Gene3D" id="3.30.300.20">
    <property type="match status" value="1"/>
</dbReference>
<keyword evidence="3" id="KW-0547">Nucleotide-binding</keyword>
<evidence type="ECO:0000256" key="2">
    <source>
        <dbReference type="ARBA" id="ARBA00019149"/>
    </source>
</evidence>
<dbReference type="PANTHER" id="PTHR42698:SF1">
    <property type="entry name" value="GTPASE ERA, MITOCHONDRIAL"/>
    <property type="match status" value="1"/>
</dbReference>
<sequence>MAKCMIAVLQSVVLKRSLVSPGVARVLCSRKYNSSNPEWGEPQDNGNVVDPEQQKLLKVAIIGVPNAGKSSLINSIVGRNICPYSRKVHTTRAGARAVLSIGDTQLVFLDTPGLVDSNEIEKYNLDKAFANDSVNSIEEADIIGVVHDVSNRYTRSYLDPKVLRLLHLNQNKDSFLILNKIDLLRSKIYLLDLARSLTCFTLNNFHIPKPYMLTPEEEKRNRSKVQERRLEEKVKKSVGWGKFNDVFMISAVLNQGSSDIREYLLQRSKPSPWLFSKDEITDKEDYKLVLSTIESILLDDLPNEVPYNLKVELEYYEISREGNLHIVVLIHCKTPRIEKLIMGKRGQRIRNIARTCEQHIRNLFLTDVFLKMVVTDKAKSINHPITD</sequence>
<dbReference type="GO" id="GO:0043024">
    <property type="term" value="F:ribosomal small subunit binding"/>
    <property type="evidence" value="ECO:0007669"/>
    <property type="project" value="TreeGrafter"/>
</dbReference>
<reference evidence="8" key="1">
    <citation type="submission" date="2025-08" db="UniProtKB">
        <authorList>
            <consortium name="RefSeq"/>
        </authorList>
    </citation>
    <scope>IDENTIFICATION</scope>
    <source>
        <tissue evidence="8">Whole body</tissue>
    </source>
</reference>
<dbReference type="Proteomes" id="UP000694846">
    <property type="component" value="Unplaced"/>
</dbReference>
<dbReference type="GO" id="GO:0000028">
    <property type="term" value="P:ribosomal small subunit assembly"/>
    <property type="evidence" value="ECO:0007669"/>
    <property type="project" value="TreeGrafter"/>
</dbReference>
<dbReference type="OrthoDB" id="8954335at2759"/>
<keyword evidence="7" id="KW-1185">Reference proteome</keyword>
<evidence type="ECO:0000256" key="4">
    <source>
        <dbReference type="ARBA" id="ARBA00023134"/>
    </source>
</evidence>
<dbReference type="Gene3D" id="3.40.50.300">
    <property type="entry name" value="P-loop containing nucleotide triphosphate hydrolases"/>
    <property type="match status" value="1"/>
</dbReference>
<dbReference type="InterPro" id="IPR006073">
    <property type="entry name" value="GTP-bd"/>
</dbReference>
<dbReference type="InterPro" id="IPR005662">
    <property type="entry name" value="GTPase_Era-like"/>
</dbReference>
<name>A0A8B8FBN9_9HEMI</name>
<dbReference type="CDD" id="cd22534">
    <property type="entry name" value="KH-II_Era"/>
    <property type="match status" value="1"/>
</dbReference>
<dbReference type="CDD" id="cd04163">
    <property type="entry name" value="Era"/>
    <property type="match status" value="1"/>
</dbReference>
<protein>
    <recommendedName>
        <fullName evidence="2">GTPase Era, mitochondrial</fullName>
    </recommendedName>
    <alternativeName>
        <fullName evidence="5">ERA-like protein 1</fullName>
    </alternativeName>
</protein>
<dbReference type="GeneID" id="112682006"/>
<dbReference type="AlphaFoldDB" id="A0A8B8FBN9"/>
<dbReference type="PANTHER" id="PTHR42698">
    <property type="entry name" value="GTPASE ERA"/>
    <property type="match status" value="1"/>
</dbReference>
<accession>A0A8B8FBN9</accession>
<dbReference type="GO" id="GO:0019843">
    <property type="term" value="F:rRNA binding"/>
    <property type="evidence" value="ECO:0007669"/>
    <property type="project" value="TreeGrafter"/>
</dbReference>
<dbReference type="PRINTS" id="PR00326">
    <property type="entry name" value="GTP1OBG"/>
</dbReference>
<proteinExistence type="inferred from homology"/>
<gene>
    <name evidence="8" type="primary">LOC112682006</name>
</gene>
<comment type="similarity">
    <text evidence="1">Belongs to the TRAFAC class TrmE-Era-EngA-EngB-Septin-like GTPase superfamily. Era GTPase family.</text>
</comment>